<protein>
    <recommendedName>
        <fullName evidence="7">Zn(2)-C6 fungal-type domain-containing protein</fullName>
    </recommendedName>
</protein>
<dbReference type="Gene3D" id="4.10.240.10">
    <property type="entry name" value="Zn(2)-C6 fungal-type DNA-binding domain"/>
    <property type="match status" value="1"/>
</dbReference>
<evidence type="ECO:0000256" key="5">
    <source>
        <dbReference type="ARBA" id="ARBA00023242"/>
    </source>
</evidence>
<dbReference type="InterPro" id="IPR001138">
    <property type="entry name" value="Zn2Cys6_DnaBD"/>
</dbReference>
<dbReference type="CDD" id="cd12148">
    <property type="entry name" value="fungal_TF_MHR"/>
    <property type="match status" value="1"/>
</dbReference>
<dbReference type="PROSITE" id="PS00463">
    <property type="entry name" value="ZN2_CY6_FUNGAL_1"/>
    <property type="match status" value="1"/>
</dbReference>
<dbReference type="PANTHER" id="PTHR47424">
    <property type="entry name" value="REGULATORY PROTEIN GAL4"/>
    <property type="match status" value="1"/>
</dbReference>
<dbReference type="SUPFAM" id="SSF57701">
    <property type="entry name" value="Zn2/Cys6 DNA-binding domain"/>
    <property type="match status" value="1"/>
</dbReference>
<gene>
    <name evidence="8" type="ORF">BP5553_04461</name>
</gene>
<evidence type="ECO:0000313" key="9">
    <source>
        <dbReference type="Proteomes" id="UP000254866"/>
    </source>
</evidence>
<keyword evidence="4" id="KW-0804">Transcription</keyword>
<feature type="compositionally biased region" description="Basic and acidic residues" evidence="6">
    <location>
        <begin position="63"/>
        <end position="76"/>
    </location>
</feature>
<dbReference type="EMBL" id="NPIC01000003">
    <property type="protein sequence ID" value="RDL37028.1"/>
    <property type="molecule type" value="Genomic_DNA"/>
</dbReference>
<dbReference type="PROSITE" id="PS50048">
    <property type="entry name" value="ZN2_CY6_FUNGAL_2"/>
    <property type="match status" value="1"/>
</dbReference>
<evidence type="ECO:0000256" key="4">
    <source>
        <dbReference type="ARBA" id="ARBA00023163"/>
    </source>
</evidence>
<evidence type="ECO:0000256" key="2">
    <source>
        <dbReference type="ARBA" id="ARBA00023015"/>
    </source>
</evidence>
<dbReference type="AlphaFoldDB" id="A0A370TND9"/>
<dbReference type="InterPro" id="IPR051127">
    <property type="entry name" value="Fungal_SecMet_Regulators"/>
</dbReference>
<keyword evidence="5" id="KW-0539">Nucleus</keyword>
<dbReference type="RefSeq" id="XP_031869684.1">
    <property type="nucleotide sequence ID" value="XM_032013084.1"/>
</dbReference>
<proteinExistence type="predicted"/>
<evidence type="ECO:0000256" key="1">
    <source>
        <dbReference type="ARBA" id="ARBA00022723"/>
    </source>
</evidence>
<feature type="compositionally biased region" description="Basic residues" evidence="6">
    <location>
        <begin position="79"/>
        <end position="90"/>
    </location>
</feature>
<comment type="caution">
    <text evidence="8">The sequence shown here is derived from an EMBL/GenBank/DDBJ whole genome shotgun (WGS) entry which is preliminary data.</text>
</comment>
<dbReference type="OrthoDB" id="2123952at2759"/>
<feature type="domain" description="Zn(2)-C6 fungal-type" evidence="7">
    <location>
        <begin position="24"/>
        <end position="51"/>
    </location>
</feature>
<keyword evidence="2" id="KW-0805">Transcription regulation</keyword>
<dbReference type="GeneID" id="43597310"/>
<dbReference type="Pfam" id="PF04082">
    <property type="entry name" value="Fungal_trans"/>
    <property type="match status" value="1"/>
</dbReference>
<dbReference type="GO" id="GO:0006351">
    <property type="term" value="P:DNA-templated transcription"/>
    <property type="evidence" value="ECO:0007669"/>
    <property type="project" value="InterPro"/>
</dbReference>
<dbReference type="CDD" id="cd00067">
    <property type="entry name" value="GAL4"/>
    <property type="match status" value="1"/>
</dbReference>
<dbReference type="InterPro" id="IPR007219">
    <property type="entry name" value="XnlR_reg_dom"/>
</dbReference>
<keyword evidence="3" id="KW-0238">DNA-binding</keyword>
<evidence type="ECO:0000259" key="7">
    <source>
        <dbReference type="PROSITE" id="PS50048"/>
    </source>
</evidence>
<evidence type="ECO:0000256" key="6">
    <source>
        <dbReference type="SAM" id="MobiDB-lite"/>
    </source>
</evidence>
<organism evidence="8 9">
    <name type="scientific">Venustampulla echinocandica</name>
    <dbReference type="NCBI Taxonomy" id="2656787"/>
    <lineage>
        <taxon>Eukaryota</taxon>
        <taxon>Fungi</taxon>
        <taxon>Dikarya</taxon>
        <taxon>Ascomycota</taxon>
        <taxon>Pezizomycotina</taxon>
        <taxon>Leotiomycetes</taxon>
        <taxon>Helotiales</taxon>
        <taxon>Pleuroascaceae</taxon>
        <taxon>Venustampulla</taxon>
    </lineage>
</organism>
<reference evidence="8 9" key="1">
    <citation type="journal article" date="2018" name="IMA Fungus">
        <title>IMA Genome-F 9: Draft genome sequence of Annulohypoxylon stygium, Aspergillus mulundensis, Berkeleyomyces basicola (syn. Thielaviopsis basicola), Ceratocystis smalleyi, two Cercospora beticola strains, Coleophoma cylindrospora, Fusarium fracticaudum, Phialophora cf. hyalina, and Morchella septimelata.</title>
        <authorList>
            <person name="Wingfield B.D."/>
            <person name="Bills G.F."/>
            <person name="Dong Y."/>
            <person name="Huang W."/>
            <person name="Nel W.J."/>
            <person name="Swalarsk-Parry B.S."/>
            <person name="Vaghefi N."/>
            <person name="Wilken P.M."/>
            <person name="An Z."/>
            <person name="de Beer Z.W."/>
            <person name="De Vos L."/>
            <person name="Chen L."/>
            <person name="Duong T.A."/>
            <person name="Gao Y."/>
            <person name="Hammerbacher A."/>
            <person name="Kikkert J.R."/>
            <person name="Li Y."/>
            <person name="Li H."/>
            <person name="Li K."/>
            <person name="Li Q."/>
            <person name="Liu X."/>
            <person name="Ma X."/>
            <person name="Naidoo K."/>
            <person name="Pethybridge S.J."/>
            <person name="Sun J."/>
            <person name="Steenkamp E.T."/>
            <person name="van der Nest M.A."/>
            <person name="van Wyk S."/>
            <person name="Wingfield M.J."/>
            <person name="Xiong C."/>
            <person name="Yue Q."/>
            <person name="Zhang X."/>
        </authorList>
    </citation>
    <scope>NUCLEOTIDE SEQUENCE [LARGE SCALE GENOMIC DNA]</scope>
    <source>
        <strain evidence="8 9">BP 5553</strain>
    </source>
</reference>
<dbReference type="SMART" id="SM00066">
    <property type="entry name" value="GAL4"/>
    <property type="match status" value="1"/>
</dbReference>
<accession>A0A370TND9</accession>
<dbReference type="GO" id="GO:0000981">
    <property type="term" value="F:DNA-binding transcription factor activity, RNA polymerase II-specific"/>
    <property type="evidence" value="ECO:0007669"/>
    <property type="project" value="InterPro"/>
</dbReference>
<dbReference type="PANTHER" id="PTHR47424:SF3">
    <property type="entry name" value="REGULATORY PROTEIN GAL4"/>
    <property type="match status" value="1"/>
</dbReference>
<name>A0A370TND9_9HELO</name>
<feature type="region of interest" description="Disordered" evidence="6">
    <location>
        <begin position="55"/>
        <end position="93"/>
    </location>
</feature>
<evidence type="ECO:0000313" key="8">
    <source>
        <dbReference type="EMBL" id="RDL37028.1"/>
    </source>
</evidence>
<dbReference type="Proteomes" id="UP000254866">
    <property type="component" value="Unassembled WGS sequence"/>
</dbReference>
<dbReference type="InterPro" id="IPR036864">
    <property type="entry name" value="Zn2-C6_fun-type_DNA-bd_sf"/>
</dbReference>
<sequence>MPMTSLAASPREGDGHIKRRTVRACAACRLTKSKCDGKDPCARCHARGLMCMPGVQRRRPARRAGDENESDRETPQKRGPGHRFARKKAPGSKDEANLLNQEVHCSITGSEASVSSTMHLFYGSSSTFVFLQQLHRFLFGKGSLQPTITGKSANYTAEAISEFGYGSIFYGRDADDGIAAGLHDPSTPRKTFEDLSDGLPPFELAATFLEMYLSTVHHVLPFCEPATLRKLFYSHYSMPSVSSRTSRDWTMIMAILAFGATLTYHIDMADYLFQRAESNLKSWGDAVSLRTVQISMLLSEIHQTWGRPNSAVLWGGYTVSKAFAVGLHRDIVSPGAAKDLSDVDRSRAKERQTTFWALYALDRRLSLLLGRPASINDMDIDIPEPAGGTHLEAAVNLARISHKVYYSVYGRKRGSVGEFCKKIQDLRGEFIEYHENLAPAIKFPLSKDQVTDASLNLSASQMILAFDFLHTMLITLRPCLVLDAVRRKSLPKQGEANQVIPSEWICWLDENCKQCSAISIHIIRLFSAAIDNNPFLSCMRHGRFFIEGACFTLLFDVVRDPSSPACEKNLAAVSEGLKCFTRLPSDHLLMISTSAVSRMLSLAQELVSGTPSARSNQPSEPGSRTTAAYDHAELPLQSLPNEKMLLAPTTAFIPNTDGLGSGNFLDDGANGESLGLHSHGFLNNDIFDMSCYLWTEDLAINEAYG</sequence>
<dbReference type="GO" id="GO:0008270">
    <property type="term" value="F:zinc ion binding"/>
    <property type="evidence" value="ECO:0007669"/>
    <property type="project" value="InterPro"/>
</dbReference>
<dbReference type="Pfam" id="PF00172">
    <property type="entry name" value="Zn_clus"/>
    <property type="match status" value="1"/>
</dbReference>
<dbReference type="SMART" id="SM00906">
    <property type="entry name" value="Fungal_trans"/>
    <property type="match status" value="1"/>
</dbReference>
<keyword evidence="1" id="KW-0479">Metal-binding</keyword>
<dbReference type="GO" id="GO:0003677">
    <property type="term" value="F:DNA binding"/>
    <property type="evidence" value="ECO:0007669"/>
    <property type="project" value="UniProtKB-KW"/>
</dbReference>
<keyword evidence="9" id="KW-1185">Reference proteome</keyword>
<evidence type="ECO:0000256" key="3">
    <source>
        <dbReference type="ARBA" id="ARBA00023125"/>
    </source>
</evidence>